<keyword evidence="8" id="KW-0411">Iron-sulfur</keyword>
<dbReference type="GO" id="GO:0016491">
    <property type="term" value="F:oxidoreductase activity"/>
    <property type="evidence" value="ECO:0007669"/>
    <property type="project" value="UniProtKB-KW"/>
</dbReference>
<evidence type="ECO:0000256" key="3">
    <source>
        <dbReference type="ARBA" id="ARBA00022714"/>
    </source>
</evidence>
<keyword evidence="6" id="KW-0560">Oxidoreductase</keyword>
<feature type="region of interest" description="Disordered" evidence="9">
    <location>
        <begin position="126"/>
        <end position="146"/>
    </location>
</feature>
<dbReference type="Proteomes" id="UP000053413">
    <property type="component" value="Unassembled WGS sequence"/>
</dbReference>
<feature type="region of interest" description="Disordered" evidence="9">
    <location>
        <begin position="1"/>
        <end position="43"/>
    </location>
</feature>
<dbReference type="Pfam" id="PF00175">
    <property type="entry name" value="NAD_binding_1"/>
    <property type="match status" value="1"/>
</dbReference>
<keyword evidence="4" id="KW-0479">Metal-binding</keyword>
<keyword evidence="3" id="KW-0001">2Fe-2S</keyword>
<organism evidence="11 12">
    <name type="scientific">Streptomyces violaceusniger</name>
    <dbReference type="NCBI Taxonomy" id="68280"/>
    <lineage>
        <taxon>Bacteria</taxon>
        <taxon>Bacillati</taxon>
        <taxon>Actinomycetota</taxon>
        <taxon>Actinomycetes</taxon>
        <taxon>Kitasatosporales</taxon>
        <taxon>Streptomycetaceae</taxon>
        <taxon>Streptomyces</taxon>
        <taxon>Streptomyces violaceusniger group</taxon>
    </lineage>
</organism>
<dbReference type="GO" id="GO:0050660">
    <property type="term" value="F:flavin adenine dinucleotide binding"/>
    <property type="evidence" value="ECO:0007669"/>
    <property type="project" value="TreeGrafter"/>
</dbReference>
<name>A0A0X3XBH9_STRVO</name>
<proteinExistence type="predicted"/>
<comment type="cofactor">
    <cofactor evidence="1">
        <name>FAD</name>
        <dbReference type="ChEBI" id="CHEBI:57692"/>
    </cofactor>
</comment>
<dbReference type="InterPro" id="IPR017927">
    <property type="entry name" value="FAD-bd_FR_type"/>
</dbReference>
<evidence type="ECO:0000313" key="11">
    <source>
        <dbReference type="EMBL" id="KUL66501.1"/>
    </source>
</evidence>
<dbReference type="Gene3D" id="2.40.30.10">
    <property type="entry name" value="Translation factors"/>
    <property type="match status" value="1"/>
</dbReference>
<dbReference type="GO" id="GO:0046872">
    <property type="term" value="F:metal ion binding"/>
    <property type="evidence" value="ECO:0007669"/>
    <property type="project" value="UniProtKB-KW"/>
</dbReference>
<protein>
    <recommendedName>
        <fullName evidence="10">FAD-binding FR-type domain-containing protein</fullName>
    </recommendedName>
</protein>
<evidence type="ECO:0000256" key="2">
    <source>
        <dbReference type="ARBA" id="ARBA00022630"/>
    </source>
</evidence>
<comment type="caution">
    <text evidence="11">The sequence shown here is derived from an EMBL/GenBank/DDBJ whole genome shotgun (WGS) entry which is preliminary data.</text>
</comment>
<evidence type="ECO:0000256" key="5">
    <source>
        <dbReference type="ARBA" id="ARBA00022827"/>
    </source>
</evidence>
<dbReference type="InterPro" id="IPR001433">
    <property type="entry name" value="OxRdtase_FAD/NAD-bd"/>
</dbReference>
<dbReference type="SUPFAM" id="SSF63380">
    <property type="entry name" value="Riboflavin synthase domain-like"/>
    <property type="match status" value="1"/>
</dbReference>
<dbReference type="PROSITE" id="PS51384">
    <property type="entry name" value="FAD_FR"/>
    <property type="match status" value="1"/>
</dbReference>
<keyword evidence="2" id="KW-0285">Flavoprotein</keyword>
<dbReference type="Gene3D" id="3.40.50.80">
    <property type="entry name" value="Nucleotide-binding domain of ferredoxin-NADP reductase (FNR) module"/>
    <property type="match status" value="1"/>
</dbReference>
<dbReference type="GO" id="GO:0051537">
    <property type="term" value="F:2 iron, 2 sulfur cluster binding"/>
    <property type="evidence" value="ECO:0007669"/>
    <property type="project" value="UniProtKB-KW"/>
</dbReference>
<sequence length="232" mass="25265">MESADDVTEDIREPLLRPADGGPLPEFRPGRHITPAEADAPGTTRAYSLTGAARSDTLGTYRLAVRRIDGGVFSPVVHRGLTAGARRLVTVPSGLFAIPVDHDQPVVLLAAGVGITPFLGHLEPPASTGGSVPEVVPHHGNRNRRTHPFADRLRKLDEAIARLTVIDHYSRPDAEDVIGVHYSAFGRVTAEHIDEELIRRRARFYIRGPQAMIDAVTAGLTASRRPEVRHLR</sequence>
<evidence type="ECO:0000256" key="7">
    <source>
        <dbReference type="ARBA" id="ARBA00023004"/>
    </source>
</evidence>
<reference evidence="12" key="1">
    <citation type="submission" date="2015-10" db="EMBL/GenBank/DDBJ databases">
        <authorList>
            <person name="Ju K.-S."/>
            <person name="Doroghazi J.R."/>
            <person name="Metcalf W.W."/>
        </authorList>
    </citation>
    <scope>NUCLEOTIDE SEQUENCE [LARGE SCALE GENOMIC DNA]</scope>
    <source>
        <strain evidence="12">NRRL F-8817</strain>
    </source>
</reference>
<dbReference type="InterPro" id="IPR017938">
    <property type="entry name" value="Riboflavin_synthase-like_b-brl"/>
</dbReference>
<evidence type="ECO:0000259" key="10">
    <source>
        <dbReference type="PROSITE" id="PS51384"/>
    </source>
</evidence>
<dbReference type="EMBL" id="LLZJ01000017">
    <property type="protein sequence ID" value="KUL66501.1"/>
    <property type="molecule type" value="Genomic_DNA"/>
</dbReference>
<dbReference type="PANTHER" id="PTHR47354:SF8">
    <property type="entry name" value="1,2-PHENYLACETYL-COA EPOXIDASE, SUBUNIT E"/>
    <property type="match status" value="1"/>
</dbReference>
<dbReference type="InterPro" id="IPR039261">
    <property type="entry name" value="FNR_nucleotide-bd"/>
</dbReference>
<evidence type="ECO:0000256" key="9">
    <source>
        <dbReference type="SAM" id="MobiDB-lite"/>
    </source>
</evidence>
<dbReference type="AlphaFoldDB" id="A0A0X3XBH9"/>
<evidence type="ECO:0000256" key="6">
    <source>
        <dbReference type="ARBA" id="ARBA00023002"/>
    </source>
</evidence>
<evidence type="ECO:0000256" key="1">
    <source>
        <dbReference type="ARBA" id="ARBA00001974"/>
    </source>
</evidence>
<keyword evidence="7" id="KW-0408">Iron</keyword>
<dbReference type="SUPFAM" id="SSF52343">
    <property type="entry name" value="Ferredoxin reductase-like, C-terminal NADP-linked domain"/>
    <property type="match status" value="1"/>
</dbReference>
<evidence type="ECO:0000313" key="12">
    <source>
        <dbReference type="Proteomes" id="UP000053413"/>
    </source>
</evidence>
<accession>A0A0X3XBH9</accession>
<evidence type="ECO:0000256" key="4">
    <source>
        <dbReference type="ARBA" id="ARBA00022723"/>
    </source>
</evidence>
<dbReference type="PANTHER" id="PTHR47354">
    <property type="entry name" value="NADH OXIDOREDUCTASE HCR"/>
    <property type="match status" value="1"/>
</dbReference>
<feature type="domain" description="FAD-binding FR-type" evidence="10">
    <location>
        <begin position="1"/>
        <end position="99"/>
    </location>
</feature>
<dbReference type="InterPro" id="IPR050415">
    <property type="entry name" value="MRET"/>
</dbReference>
<keyword evidence="5" id="KW-0274">FAD</keyword>
<evidence type="ECO:0000256" key="8">
    <source>
        <dbReference type="ARBA" id="ARBA00023014"/>
    </source>
</evidence>
<gene>
    <name evidence="11" type="ORF">ADL28_04075</name>
</gene>